<evidence type="ECO:0000313" key="11">
    <source>
        <dbReference type="Proteomes" id="UP000295083"/>
    </source>
</evidence>
<feature type="region of interest" description="Disordered" evidence="9">
    <location>
        <begin position="1"/>
        <end position="36"/>
    </location>
</feature>
<dbReference type="GO" id="GO:0030527">
    <property type="term" value="F:structural constituent of chromatin"/>
    <property type="evidence" value="ECO:0007669"/>
    <property type="project" value="InterPro"/>
</dbReference>
<dbReference type="AlphaFoldDB" id="A0A4R8QIY4"/>
<evidence type="ECO:0000256" key="8">
    <source>
        <dbReference type="RuleBase" id="RU000528"/>
    </source>
</evidence>
<keyword evidence="6 8" id="KW-0539">Nucleus</keyword>
<reference evidence="10 11" key="1">
    <citation type="submission" date="2018-11" db="EMBL/GenBank/DDBJ databases">
        <title>Genome sequence and assembly of Colletotrichum spinosum.</title>
        <authorList>
            <person name="Gan P."/>
            <person name="Shirasu K."/>
        </authorList>
    </citation>
    <scope>NUCLEOTIDE SEQUENCE [LARGE SCALE GENOMIC DNA]</scope>
    <source>
        <strain evidence="10 11">CBS 515.97</strain>
    </source>
</reference>
<dbReference type="Gene3D" id="1.10.20.10">
    <property type="entry name" value="Histone, subunit A"/>
    <property type="match status" value="1"/>
</dbReference>
<dbReference type="CDD" id="cd22912">
    <property type="entry name" value="HFD_H4"/>
    <property type="match status" value="1"/>
</dbReference>
<keyword evidence="11" id="KW-1185">Reference proteome</keyword>
<dbReference type="EMBL" id="QAPG01000013">
    <property type="protein sequence ID" value="TDZ38897.1"/>
    <property type="molecule type" value="Genomic_DNA"/>
</dbReference>
<keyword evidence="7 8" id="KW-0544">Nucleosome core</keyword>
<evidence type="ECO:0000256" key="4">
    <source>
        <dbReference type="ARBA" id="ARBA00022454"/>
    </source>
</evidence>
<comment type="subunit">
    <text evidence="8">The nucleosome is a histone octamer containing two molecules each of H2A, H2B, H3 and H4 assembled in one H3-H4 heterotetramer and two H2A-H2B heterodimers. The octamer wraps approximately 147 bp of DNA.</text>
</comment>
<evidence type="ECO:0000256" key="9">
    <source>
        <dbReference type="SAM" id="MobiDB-lite"/>
    </source>
</evidence>
<dbReference type="GO" id="GO:0005634">
    <property type="term" value="C:nucleus"/>
    <property type="evidence" value="ECO:0007669"/>
    <property type="project" value="UniProtKB-SubCell"/>
</dbReference>
<comment type="similarity">
    <text evidence="3 8">Belongs to the histone H4 family.</text>
</comment>
<dbReference type="GO" id="GO:0000786">
    <property type="term" value="C:nucleosome"/>
    <property type="evidence" value="ECO:0007669"/>
    <property type="project" value="UniProtKB-KW"/>
</dbReference>
<comment type="caution">
    <text evidence="10">The sequence shown here is derived from an EMBL/GenBank/DDBJ whole genome shotgun (WGS) entry which is preliminary data.</text>
</comment>
<dbReference type="Proteomes" id="UP000295083">
    <property type="component" value="Unassembled WGS sequence"/>
</dbReference>
<evidence type="ECO:0000256" key="2">
    <source>
        <dbReference type="ARBA" id="ARBA00004286"/>
    </source>
</evidence>
<keyword evidence="4 8" id="KW-0158">Chromosome</keyword>
<keyword evidence="5 8" id="KW-0238">DNA-binding</keyword>
<dbReference type="SUPFAM" id="SSF47113">
    <property type="entry name" value="Histone-fold"/>
    <property type="match status" value="1"/>
</dbReference>
<dbReference type="PRINTS" id="PR00623">
    <property type="entry name" value="HISTONEH4"/>
</dbReference>
<gene>
    <name evidence="10" type="primary">H4</name>
    <name evidence="10" type="ORF">C8035_v006916</name>
</gene>
<comment type="subcellular location">
    <subcellularLocation>
        <location evidence="2">Chromosome</location>
    </subcellularLocation>
    <subcellularLocation>
        <location evidence="1">Nucleus</location>
    </subcellularLocation>
</comment>
<dbReference type="GO" id="GO:0046982">
    <property type="term" value="F:protein heterodimerization activity"/>
    <property type="evidence" value="ECO:0007669"/>
    <property type="project" value="InterPro"/>
</dbReference>
<comment type="function">
    <text evidence="8">Core component of nucleosome. Nucleosomes wrap and compact DNA into chromatin, limiting DNA accessibility to the cellular machineries which require DNA as a template. Histones thereby play a central role in transcription regulation, DNA repair, DNA replication and chromosomal stability. DNA accessibility is regulated via a complex set of post-translational modifications of histones, also called histone code, and nucleosome remodeling.</text>
</comment>
<dbReference type="GO" id="GO:0003677">
    <property type="term" value="F:DNA binding"/>
    <property type="evidence" value="ECO:0007669"/>
    <property type="project" value="UniProtKB-KW"/>
</dbReference>
<proteinExistence type="inferred from homology"/>
<dbReference type="SMART" id="SM00417">
    <property type="entry name" value="H4"/>
    <property type="match status" value="1"/>
</dbReference>
<protein>
    <recommendedName>
        <fullName evidence="8">Histone H4</fullName>
    </recommendedName>
</protein>
<feature type="compositionally biased region" description="Gly residues" evidence="9">
    <location>
        <begin position="13"/>
        <end position="31"/>
    </location>
</feature>
<evidence type="ECO:0000256" key="7">
    <source>
        <dbReference type="ARBA" id="ARBA00023269"/>
    </source>
</evidence>
<dbReference type="PANTHER" id="PTHR10484">
    <property type="entry name" value="HISTONE H4"/>
    <property type="match status" value="1"/>
</dbReference>
<sequence length="146" mass="15753">MPPSSQPTRPKLGGPGRKGVAGRVPPGGGKGKSILIPGGKRHRKIVKDTIHGITKPAIRRIARRGGVKRISTTIYEEARDALKARLTTILGDCIKFVEYRNAKTVTVLDVIHALRRLGTPIYGFDPDTFVDPKDRKSALARGAPSA</sequence>
<evidence type="ECO:0000256" key="3">
    <source>
        <dbReference type="ARBA" id="ARBA00006564"/>
    </source>
</evidence>
<evidence type="ECO:0000256" key="6">
    <source>
        <dbReference type="ARBA" id="ARBA00023242"/>
    </source>
</evidence>
<dbReference type="InterPro" id="IPR009072">
    <property type="entry name" value="Histone-fold"/>
</dbReference>
<evidence type="ECO:0000256" key="1">
    <source>
        <dbReference type="ARBA" id="ARBA00004123"/>
    </source>
</evidence>
<name>A0A4R8QIY4_9PEZI</name>
<accession>A0A4R8QIY4</accession>
<evidence type="ECO:0000313" key="10">
    <source>
        <dbReference type="EMBL" id="TDZ38897.1"/>
    </source>
</evidence>
<dbReference type="InterPro" id="IPR001951">
    <property type="entry name" value="Histone_H4"/>
</dbReference>
<evidence type="ECO:0000256" key="5">
    <source>
        <dbReference type="ARBA" id="ARBA00023125"/>
    </source>
</evidence>
<organism evidence="10 11">
    <name type="scientific">Colletotrichum spinosum</name>
    <dbReference type="NCBI Taxonomy" id="1347390"/>
    <lineage>
        <taxon>Eukaryota</taxon>
        <taxon>Fungi</taxon>
        <taxon>Dikarya</taxon>
        <taxon>Ascomycota</taxon>
        <taxon>Pezizomycotina</taxon>
        <taxon>Sordariomycetes</taxon>
        <taxon>Hypocreomycetidae</taxon>
        <taxon>Glomerellales</taxon>
        <taxon>Glomerellaceae</taxon>
        <taxon>Colletotrichum</taxon>
        <taxon>Colletotrichum orbiculare species complex</taxon>
    </lineage>
</organism>